<keyword evidence="1" id="KW-1133">Transmembrane helix</keyword>
<keyword evidence="3" id="KW-1185">Reference proteome</keyword>
<organism evidence="2 3">
    <name type="scientific">Bradyrhizobium oligotrophicum S58</name>
    <dbReference type="NCBI Taxonomy" id="1245469"/>
    <lineage>
        <taxon>Bacteria</taxon>
        <taxon>Pseudomonadati</taxon>
        <taxon>Pseudomonadota</taxon>
        <taxon>Alphaproteobacteria</taxon>
        <taxon>Hyphomicrobiales</taxon>
        <taxon>Nitrobacteraceae</taxon>
        <taxon>Bradyrhizobium</taxon>
    </lineage>
</organism>
<name>M4ZDS4_9BRAD</name>
<dbReference type="Pfam" id="PF07963">
    <property type="entry name" value="N_methyl"/>
    <property type="match status" value="1"/>
</dbReference>
<dbReference type="HOGENOM" id="CLU_101359_0_0_5"/>
<gene>
    <name evidence="2" type="ORF">S58_60020</name>
</gene>
<dbReference type="KEGG" id="aol:S58_60020"/>
<dbReference type="GeneID" id="301819727"/>
<dbReference type="PROSITE" id="PS00409">
    <property type="entry name" value="PROKAR_NTER_METHYL"/>
    <property type="match status" value="1"/>
</dbReference>
<dbReference type="AlphaFoldDB" id="M4ZDS4"/>
<keyword evidence="1" id="KW-0812">Transmembrane</keyword>
<accession>M4ZDS4</accession>
<evidence type="ECO:0008006" key="4">
    <source>
        <dbReference type="Google" id="ProtNLM"/>
    </source>
</evidence>
<dbReference type="SUPFAM" id="SSF54523">
    <property type="entry name" value="Pili subunits"/>
    <property type="match status" value="1"/>
</dbReference>
<dbReference type="PATRIC" id="fig|1245469.3.peg.6140"/>
<evidence type="ECO:0000313" key="3">
    <source>
        <dbReference type="Proteomes" id="UP000011841"/>
    </source>
</evidence>
<dbReference type="Proteomes" id="UP000011841">
    <property type="component" value="Chromosome"/>
</dbReference>
<dbReference type="InterPro" id="IPR012902">
    <property type="entry name" value="N_methyl_site"/>
</dbReference>
<dbReference type="RefSeq" id="WP_015669063.1">
    <property type="nucleotide sequence ID" value="NC_020453.1"/>
</dbReference>
<evidence type="ECO:0000313" key="2">
    <source>
        <dbReference type="EMBL" id="BAM91978.1"/>
    </source>
</evidence>
<dbReference type="InterPro" id="IPR045584">
    <property type="entry name" value="Pilin-like"/>
</dbReference>
<dbReference type="eggNOG" id="COG4795">
    <property type="taxonomic scope" value="Bacteria"/>
</dbReference>
<dbReference type="OrthoDB" id="8220660at2"/>
<proteinExistence type="predicted"/>
<dbReference type="EMBL" id="AP012603">
    <property type="protein sequence ID" value="BAM91978.1"/>
    <property type="molecule type" value="Genomic_DNA"/>
</dbReference>
<dbReference type="NCBIfam" id="TIGR02532">
    <property type="entry name" value="IV_pilin_GFxxxE"/>
    <property type="match status" value="1"/>
</dbReference>
<dbReference type="STRING" id="1245469.S58_60020"/>
<keyword evidence="1" id="KW-0472">Membrane</keyword>
<sequence length="224" mass="24758">MTSSEAVERNNGSAGFTLVEVLVALALFSLLAVLLFDNVKFGLQAWRSGSARAEAFQRELAAQDVLRRLIGNLYPMVLGEGAAQHRIDFDGQAESLEFLSDAPAVSGGAGRFRFKLFADRQRDRVDLVLQARPELAVPQNPERTLLVSNIDRVEFSYAGRGTGSDNAAWSNHWQEQTDSPGLIRLRVLMRPGDGRNWPELVIAPRVQADVACVYDALTMRCRGR</sequence>
<evidence type="ECO:0000256" key="1">
    <source>
        <dbReference type="SAM" id="Phobius"/>
    </source>
</evidence>
<protein>
    <recommendedName>
        <fullName evidence="4">General secretion pathway protein J</fullName>
    </recommendedName>
</protein>
<feature type="transmembrane region" description="Helical" evidence="1">
    <location>
        <begin position="12"/>
        <end position="36"/>
    </location>
</feature>
<reference evidence="2 3" key="1">
    <citation type="journal article" date="2013" name="Appl. Environ. Microbiol.">
        <title>Genome analysis suggests that the soil oligotrophic bacterium Agromonas oligotrophica (Bradyrhizobium oligotrophicum) is a nitrogen-fixing symbiont of Aeschynomene indica.</title>
        <authorList>
            <person name="Okubo T."/>
            <person name="Fukushima S."/>
            <person name="Itakura M."/>
            <person name="Oshima K."/>
            <person name="Longtonglang A."/>
            <person name="Teaumroong N."/>
            <person name="Mitsui H."/>
            <person name="Hattori M."/>
            <person name="Hattori R."/>
            <person name="Hattori T."/>
            <person name="Minamisawa K."/>
        </authorList>
    </citation>
    <scope>NUCLEOTIDE SEQUENCE [LARGE SCALE GENOMIC DNA]</scope>
    <source>
        <strain evidence="2 3">S58</strain>
    </source>
</reference>